<reference evidence="1" key="1">
    <citation type="submission" date="2023-04" db="EMBL/GenBank/DDBJ databases">
        <title>Ambrosiozyma monospora NBRC 10751.</title>
        <authorList>
            <person name="Ichikawa N."/>
            <person name="Sato H."/>
            <person name="Tonouchi N."/>
        </authorList>
    </citation>
    <scope>NUCLEOTIDE SEQUENCE</scope>
    <source>
        <strain evidence="1">NBRC 10751</strain>
    </source>
</reference>
<dbReference type="Proteomes" id="UP001165064">
    <property type="component" value="Unassembled WGS sequence"/>
</dbReference>
<evidence type="ECO:0000313" key="1">
    <source>
        <dbReference type="EMBL" id="GME99095.1"/>
    </source>
</evidence>
<keyword evidence="2" id="KW-1185">Reference proteome</keyword>
<accession>A0ACB5U061</accession>
<dbReference type="EMBL" id="BSXS01010855">
    <property type="protein sequence ID" value="GME99095.1"/>
    <property type="molecule type" value="Genomic_DNA"/>
</dbReference>
<comment type="caution">
    <text evidence="1">The sequence shown here is derived from an EMBL/GenBank/DDBJ whole genome shotgun (WGS) entry which is preliminary data.</text>
</comment>
<name>A0ACB5U061_AMBMO</name>
<gene>
    <name evidence="1" type="ORF">Amon02_001061700</name>
</gene>
<protein>
    <submittedName>
        <fullName evidence="1">Unnamed protein product</fullName>
    </submittedName>
</protein>
<proteinExistence type="predicted"/>
<organism evidence="1 2">
    <name type="scientific">Ambrosiozyma monospora</name>
    <name type="common">Yeast</name>
    <name type="synonym">Endomycopsis monosporus</name>
    <dbReference type="NCBI Taxonomy" id="43982"/>
    <lineage>
        <taxon>Eukaryota</taxon>
        <taxon>Fungi</taxon>
        <taxon>Dikarya</taxon>
        <taxon>Ascomycota</taxon>
        <taxon>Saccharomycotina</taxon>
        <taxon>Pichiomycetes</taxon>
        <taxon>Pichiales</taxon>
        <taxon>Pichiaceae</taxon>
        <taxon>Ambrosiozyma</taxon>
    </lineage>
</organism>
<sequence>MSMIEWYCCIGLGIDNALDLNRREMPKYRTVPRRRRRRDNDEDRHHHGRRRRNTHNLGDPLLSTGASGTGSTKKRLGSGASSLFKKKSSSTDLYGNTTGGSGGGFMSKLKKKLSSAHLSSAGHSLNNTPIQSRQSSMVNLQSSAAAGSAGAYGGGFGMLQNNFSSMNLDTDLEDEHEATNDAIAAYEADLEEEDREGEEYEGELDELDEVIHQTALPHTDEEDEEYDEDDEDDGVVDIDFPRRHHSSTVSTCGTTDESPLSAGSGAGSLSFTVNPMLQMPSTPIIPENEVLGANSSILEHEQEHGGHDHHSLHSSNTHDSSLTGTTSSDSSNIMNNSASPTVTITTTLSSACDLAHPEPSKTMASVGTSYNAVVAPQLLSVPSLNIPSVPASPTLKHILKPSSSSNGNGNASVLTCSTTNSQPQSQCPPSPLNSLCGTPVTPTTIMTNTSTSTSYPYPYQSSSLAHQHQQHPANPNLHPNLINPNSTTLPHPNNPQSANQ</sequence>
<evidence type="ECO:0000313" key="2">
    <source>
        <dbReference type="Proteomes" id="UP001165064"/>
    </source>
</evidence>